<dbReference type="PANTHER" id="PTHR12106">
    <property type="entry name" value="SORTILIN RELATED"/>
    <property type="match status" value="1"/>
</dbReference>
<dbReference type="eggNOG" id="COG4447">
    <property type="taxonomic scope" value="Bacteria"/>
</dbReference>
<dbReference type="InterPro" id="IPR050310">
    <property type="entry name" value="VPS10-sortilin"/>
</dbReference>
<dbReference type="Proteomes" id="UP000004671">
    <property type="component" value="Chromosome"/>
</dbReference>
<keyword evidence="5" id="KW-1185">Reference proteome</keyword>
<sequence length="973" mass="110309" precursor="true">MTIRCLIVLFFLPVLVYSQDYPQNPIPFTPVEKRLTGFEQRQALKRNSLVKNVPFRNIGPSVQSGRVVDIEANPQNPKEFYVAYASGGLWHTTTSGIDFKPLFDRQPVMTIGDIAVDWRHGRRIWVGTGESNSSRSSYSGTGIYLSEDGGKTWQHMGLGETHHVGRIVLHPDNPQVVWVAAVGHLYSPNEQRGIYKSSNGGKSWKHVLYVNENTGGIDLVIDAHNPDVLYAAMWERTRRAWNFWEGGEGSGIYKSVDGGETWQLISGEKSGFPHGTHVGRIGLAVFPQNTQILYALVDNQKRREKEEEPAITRALLRTISVEDFLKLDPDELNAFLDRYHFPHEFNADTLFHLVRQKKIKPLTLVEYVEDANAELFETPVIGPEVYRSVDGGKSWQRTHDDYLDKVYYAFGYYFGNIRVSPTDANRIYILGVPLLLSEDGGQTFHSLNHENVHVDHHALWIDPQNAQHLIAGNDGGINISFDNGRTWFKANHPPVGQFYTVAVDMAKPYNVYGGMQDNGVWVGPSTNRESRAWQQSGHYAFRSIMGGDGMQIEIDTRDNETVYTGYQFGNYFRIDRQSGKPKRITPKHKLGERPLRFNWQTPIHLSVHNQDILYIGAQRVYRSMDRGEHWTPISGDLTLGGRKGDVPYGTLTTIDESPLKFGLIYVGSDDGLIHVTQDGGAHWQRISDGLPQNYWVSRVVASEHKESRCFAALNGYRWDNFAALLYRSEDFGKTWKQIGLNLPPEAINVVKEDPFNENLVYVGTDHGLYVSLDGGVRFMAFAKGLVDAPVHDLVVHPREHDLVVGTHGRSIFIGNMREVAQLTPEVLARELHLFPLKNHKEQPHAGNRDYSWKIIKGDSLKIAFYCKQAGKTKIWLAGEKDFKLAEWQLNSAAGLNFLFYDFSVEPETFKKYVSGLPEDNPKNKKLKPRDNGKFYLRAGTYTIIIEHNGEKASGTFKIEALPKKERKEKKKTP</sequence>
<evidence type="ECO:0000313" key="5">
    <source>
        <dbReference type="Proteomes" id="UP000004671"/>
    </source>
</evidence>
<keyword evidence="4" id="KW-0378">Hydrolase</keyword>
<dbReference type="InterPro" id="IPR036278">
    <property type="entry name" value="Sialidase_sf"/>
</dbReference>
<dbReference type="GO" id="GO:0016787">
    <property type="term" value="F:hydrolase activity"/>
    <property type="evidence" value="ECO:0007669"/>
    <property type="project" value="UniProtKB-KW"/>
</dbReference>
<dbReference type="CDD" id="cd15482">
    <property type="entry name" value="Sialidase_non-viral"/>
    <property type="match status" value="1"/>
</dbReference>
<dbReference type="AlphaFoldDB" id="H1XVS1"/>
<dbReference type="Proteomes" id="UP000183868">
    <property type="component" value="Chromosome"/>
</dbReference>
<dbReference type="Gene3D" id="2.130.10.10">
    <property type="entry name" value="YVTN repeat-like/Quinoprotein amine dehydrogenase"/>
    <property type="match status" value="5"/>
</dbReference>
<dbReference type="InterPro" id="IPR002860">
    <property type="entry name" value="BNR_rpt"/>
</dbReference>
<organism evidence="4 5">
    <name type="scientific">Caldithrix abyssi DSM 13497</name>
    <dbReference type="NCBI Taxonomy" id="880073"/>
    <lineage>
        <taxon>Bacteria</taxon>
        <taxon>Pseudomonadati</taxon>
        <taxon>Calditrichota</taxon>
        <taxon>Calditrichia</taxon>
        <taxon>Calditrichales</taxon>
        <taxon>Calditrichaceae</taxon>
        <taxon>Caldithrix</taxon>
    </lineage>
</organism>
<reference evidence="3 6" key="2">
    <citation type="submission" date="2016-11" db="EMBL/GenBank/DDBJ databases">
        <title>Genomic analysis of Caldithrix abyssi and proposal of a novel bacterial phylum Caldithrichaeota.</title>
        <authorList>
            <person name="Kublanov I."/>
            <person name="Sigalova O."/>
            <person name="Gavrilov S."/>
            <person name="Lebedinsky A."/>
            <person name="Ivanova N."/>
            <person name="Daum C."/>
            <person name="Reddy T."/>
            <person name="Klenk H.P."/>
            <person name="Goker M."/>
            <person name="Reva O."/>
            <person name="Miroshnichenko M."/>
            <person name="Kyprides N."/>
            <person name="Woyke T."/>
            <person name="Gelfand M."/>
        </authorList>
    </citation>
    <scope>NUCLEOTIDE SEQUENCE [LARGE SCALE GENOMIC DNA]</scope>
    <source>
        <strain evidence="3 6">LF13</strain>
    </source>
</reference>
<dbReference type="EMBL" id="CM001402">
    <property type="protein sequence ID" value="EHO40648.1"/>
    <property type="molecule type" value="Genomic_DNA"/>
</dbReference>
<dbReference type="Pfam" id="PF15899">
    <property type="entry name" value="BNR_6"/>
    <property type="match status" value="1"/>
</dbReference>
<evidence type="ECO:0000313" key="4">
    <source>
        <dbReference type="EMBL" id="EHO40648.1"/>
    </source>
</evidence>
<dbReference type="EMBL" id="CP018099">
    <property type="protein sequence ID" value="APF20890.1"/>
    <property type="molecule type" value="Genomic_DNA"/>
</dbReference>
<protein>
    <submittedName>
        <fullName evidence="3">BNR-Asp box repeat-containing protein</fullName>
    </submittedName>
    <submittedName>
        <fullName evidence="4">Glycosyl hydrolase BNR repeat-containing protein</fullName>
    </submittedName>
</protein>
<keyword evidence="1" id="KW-0677">Repeat</keyword>
<dbReference type="STRING" id="880073.Cabys_4145"/>
<evidence type="ECO:0000313" key="6">
    <source>
        <dbReference type="Proteomes" id="UP000183868"/>
    </source>
</evidence>
<dbReference type="PaxDb" id="880073-Calab_1014"/>
<dbReference type="SUPFAM" id="SSF110296">
    <property type="entry name" value="Oligoxyloglucan reducing end-specific cellobiohydrolase"/>
    <property type="match status" value="1"/>
</dbReference>
<evidence type="ECO:0000313" key="3">
    <source>
        <dbReference type="EMBL" id="APF20890.1"/>
    </source>
</evidence>
<dbReference type="HOGENOM" id="CLU_004847_0_0_0"/>
<proteinExistence type="predicted"/>
<evidence type="ECO:0000259" key="2">
    <source>
        <dbReference type="Pfam" id="PF15902"/>
    </source>
</evidence>
<gene>
    <name evidence="3" type="ORF">Cabys_4145</name>
    <name evidence="4" type="ORF">Calab_1014</name>
</gene>
<dbReference type="PANTHER" id="PTHR12106:SF27">
    <property type="entry name" value="SORTILIN-RELATED RECEPTOR"/>
    <property type="match status" value="1"/>
</dbReference>
<evidence type="ECO:0000256" key="1">
    <source>
        <dbReference type="ARBA" id="ARBA00022737"/>
    </source>
</evidence>
<dbReference type="InParanoid" id="H1XVS1"/>
<name>H1XVS1_CALAY</name>
<dbReference type="InterPro" id="IPR015943">
    <property type="entry name" value="WD40/YVTN_repeat-like_dom_sf"/>
</dbReference>
<feature type="domain" description="Sortilin N-terminal" evidence="2">
    <location>
        <begin position="143"/>
        <end position="301"/>
    </location>
</feature>
<dbReference type="InterPro" id="IPR031778">
    <property type="entry name" value="Sortilin_N"/>
</dbReference>
<reference evidence="4 5" key="1">
    <citation type="submission" date="2011-09" db="EMBL/GenBank/DDBJ databases">
        <title>The permanent draft genome of Caldithrix abyssi DSM 13497.</title>
        <authorList>
            <consortium name="US DOE Joint Genome Institute (JGI-PGF)"/>
            <person name="Lucas S."/>
            <person name="Han J."/>
            <person name="Lapidus A."/>
            <person name="Bruce D."/>
            <person name="Goodwin L."/>
            <person name="Pitluck S."/>
            <person name="Peters L."/>
            <person name="Kyrpides N."/>
            <person name="Mavromatis K."/>
            <person name="Ivanova N."/>
            <person name="Mikhailova N."/>
            <person name="Chertkov O."/>
            <person name="Detter J.C."/>
            <person name="Tapia R."/>
            <person name="Han C."/>
            <person name="Land M."/>
            <person name="Hauser L."/>
            <person name="Markowitz V."/>
            <person name="Cheng J.-F."/>
            <person name="Hugenholtz P."/>
            <person name="Woyke T."/>
            <person name="Wu D."/>
            <person name="Spring S."/>
            <person name="Brambilla E."/>
            <person name="Klenk H.-P."/>
            <person name="Eisen J.A."/>
        </authorList>
    </citation>
    <scope>NUCLEOTIDE SEQUENCE [LARGE SCALE GENOMIC DNA]</scope>
    <source>
        <strain evidence="4 5">DSM 13497</strain>
    </source>
</reference>
<dbReference type="Pfam" id="PF15902">
    <property type="entry name" value="Sortilin-Vps10"/>
    <property type="match status" value="1"/>
</dbReference>
<dbReference type="SUPFAM" id="SSF50939">
    <property type="entry name" value="Sialidases"/>
    <property type="match status" value="1"/>
</dbReference>
<dbReference type="RefSeq" id="WP_006927673.1">
    <property type="nucleotide sequence ID" value="NZ_CM001402.1"/>
</dbReference>
<accession>H1XVS1</accession>
<dbReference type="KEGG" id="caby:Cabys_4145"/>